<dbReference type="AlphaFoldDB" id="A0A0A8Z0U8"/>
<reference evidence="1" key="2">
    <citation type="journal article" date="2015" name="Data Brief">
        <title>Shoot transcriptome of the giant reed, Arundo donax.</title>
        <authorList>
            <person name="Barrero R.A."/>
            <person name="Guerrero F.D."/>
            <person name="Moolhuijzen P."/>
            <person name="Goolsby J.A."/>
            <person name="Tidwell J."/>
            <person name="Bellgard S.E."/>
            <person name="Bellgard M.I."/>
        </authorList>
    </citation>
    <scope>NUCLEOTIDE SEQUENCE</scope>
    <source>
        <tissue evidence="1">Shoot tissue taken approximately 20 cm above the soil surface</tissue>
    </source>
</reference>
<organism evidence="1">
    <name type="scientific">Arundo donax</name>
    <name type="common">Giant reed</name>
    <name type="synonym">Donax arundinaceus</name>
    <dbReference type="NCBI Taxonomy" id="35708"/>
    <lineage>
        <taxon>Eukaryota</taxon>
        <taxon>Viridiplantae</taxon>
        <taxon>Streptophyta</taxon>
        <taxon>Embryophyta</taxon>
        <taxon>Tracheophyta</taxon>
        <taxon>Spermatophyta</taxon>
        <taxon>Magnoliopsida</taxon>
        <taxon>Liliopsida</taxon>
        <taxon>Poales</taxon>
        <taxon>Poaceae</taxon>
        <taxon>PACMAD clade</taxon>
        <taxon>Arundinoideae</taxon>
        <taxon>Arundineae</taxon>
        <taxon>Arundo</taxon>
    </lineage>
</organism>
<proteinExistence type="predicted"/>
<name>A0A0A8Z0U8_ARUDO</name>
<dbReference type="EMBL" id="GBRH01264886">
    <property type="protein sequence ID" value="JAD33009.1"/>
    <property type="molecule type" value="Transcribed_RNA"/>
</dbReference>
<protein>
    <submittedName>
        <fullName evidence="1">Uncharacterized protein</fullName>
    </submittedName>
</protein>
<reference evidence="1" key="1">
    <citation type="submission" date="2014-09" db="EMBL/GenBank/DDBJ databases">
        <authorList>
            <person name="Magalhaes I.L.F."/>
            <person name="Oliveira U."/>
            <person name="Santos F.R."/>
            <person name="Vidigal T.H.D.A."/>
            <person name="Brescovit A.D."/>
            <person name="Santos A.J."/>
        </authorList>
    </citation>
    <scope>NUCLEOTIDE SEQUENCE</scope>
    <source>
        <tissue evidence="1">Shoot tissue taken approximately 20 cm above the soil surface</tissue>
    </source>
</reference>
<accession>A0A0A8Z0U8</accession>
<sequence length="38" mass="4466">MLNIQIKRSYGFNRINVNEVLNQNNATLNYTCQKYSSL</sequence>
<evidence type="ECO:0000313" key="1">
    <source>
        <dbReference type="EMBL" id="JAD33009.1"/>
    </source>
</evidence>